<keyword evidence="3" id="KW-1185">Reference proteome</keyword>
<evidence type="ECO:0000313" key="2">
    <source>
        <dbReference type="EMBL" id="GIJ23918.1"/>
    </source>
</evidence>
<evidence type="ECO:0000313" key="3">
    <source>
        <dbReference type="Proteomes" id="UP000643165"/>
    </source>
</evidence>
<accession>A0ABQ4J134</accession>
<name>A0ABQ4J134_9ACTN</name>
<organism evidence="2 3">
    <name type="scientific">Micromonospora lutea</name>
    <dbReference type="NCBI Taxonomy" id="419825"/>
    <lineage>
        <taxon>Bacteria</taxon>
        <taxon>Bacillati</taxon>
        <taxon>Actinomycetota</taxon>
        <taxon>Actinomycetes</taxon>
        <taxon>Micromonosporales</taxon>
        <taxon>Micromonosporaceae</taxon>
        <taxon>Micromonospora</taxon>
    </lineage>
</organism>
<dbReference type="RefSeq" id="WP_204002939.1">
    <property type="nucleotide sequence ID" value="NZ_BOPB01000028.1"/>
</dbReference>
<protein>
    <submittedName>
        <fullName evidence="2">Uncharacterized protein</fullName>
    </submittedName>
</protein>
<dbReference type="Proteomes" id="UP000643165">
    <property type="component" value="Unassembled WGS sequence"/>
</dbReference>
<reference evidence="2 3" key="1">
    <citation type="submission" date="2021-01" db="EMBL/GenBank/DDBJ databases">
        <title>Whole genome shotgun sequence of Verrucosispora lutea NBRC 106530.</title>
        <authorList>
            <person name="Komaki H."/>
            <person name="Tamura T."/>
        </authorList>
    </citation>
    <scope>NUCLEOTIDE SEQUENCE [LARGE SCALE GENOMIC DNA]</scope>
    <source>
        <strain evidence="2 3">NBRC 106530</strain>
    </source>
</reference>
<gene>
    <name evidence="2" type="ORF">Vlu01_45420</name>
</gene>
<feature type="region of interest" description="Disordered" evidence="1">
    <location>
        <begin position="48"/>
        <end position="67"/>
    </location>
</feature>
<sequence>MTLRTVADVHPPWQTLLVYPMLQLGQQPDRDTPPRVDDGEAAMLTPNHLPIPVAPPGQPSTARGPTLEDTEILSTDPGGLAALYLPPQSADPTTHTCERLVELTEWLPGWARWGSIGRRWPRAYRHRDHP</sequence>
<proteinExistence type="predicted"/>
<dbReference type="EMBL" id="BOPB01000028">
    <property type="protein sequence ID" value="GIJ23918.1"/>
    <property type="molecule type" value="Genomic_DNA"/>
</dbReference>
<comment type="caution">
    <text evidence="2">The sequence shown here is derived from an EMBL/GenBank/DDBJ whole genome shotgun (WGS) entry which is preliminary data.</text>
</comment>
<evidence type="ECO:0000256" key="1">
    <source>
        <dbReference type="SAM" id="MobiDB-lite"/>
    </source>
</evidence>